<protein>
    <recommendedName>
        <fullName evidence="12">Tripartite motif-containing protein 16-like</fullName>
    </recommendedName>
</protein>
<dbReference type="Gene3D" id="2.60.120.920">
    <property type="match status" value="1"/>
</dbReference>
<dbReference type="GO" id="GO:0045087">
    <property type="term" value="P:innate immune response"/>
    <property type="evidence" value="ECO:0007669"/>
    <property type="project" value="UniProtKB-KW"/>
</dbReference>
<evidence type="ECO:0000313" key="10">
    <source>
        <dbReference type="Ensembl" id="ENSOTSP00005083628.2"/>
    </source>
</evidence>
<organism evidence="10 11">
    <name type="scientific">Oncorhynchus tshawytscha</name>
    <name type="common">Chinook salmon</name>
    <name type="synonym">Salmo tshawytscha</name>
    <dbReference type="NCBI Taxonomy" id="74940"/>
    <lineage>
        <taxon>Eukaryota</taxon>
        <taxon>Metazoa</taxon>
        <taxon>Chordata</taxon>
        <taxon>Craniata</taxon>
        <taxon>Vertebrata</taxon>
        <taxon>Euteleostomi</taxon>
        <taxon>Actinopterygii</taxon>
        <taxon>Neopterygii</taxon>
        <taxon>Teleostei</taxon>
        <taxon>Protacanthopterygii</taxon>
        <taxon>Salmoniformes</taxon>
        <taxon>Salmonidae</taxon>
        <taxon>Salmoninae</taxon>
        <taxon>Oncorhynchus</taxon>
    </lineage>
</organism>
<dbReference type="Pfam" id="PF15227">
    <property type="entry name" value="zf-C3HC4_4"/>
    <property type="match status" value="1"/>
</dbReference>
<evidence type="ECO:0000313" key="11">
    <source>
        <dbReference type="Proteomes" id="UP000694402"/>
    </source>
</evidence>
<dbReference type="Ensembl" id="ENSOTST00005090780.2">
    <property type="protein sequence ID" value="ENSOTSP00005083628.2"/>
    <property type="gene ID" value="ENSOTSG00005076323.1"/>
</dbReference>
<keyword evidence="1" id="KW-0399">Innate immunity</keyword>
<dbReference type="InterPro" id="IPR000315">
    <property type="entry name" value="Znf_B-box"/>
</dbReference>
<dbReference type="InterPro" id="IPR051051">
    <property type="entry name" value="E3_ubiq-ligase_TRIM/RNF"/>
</dbReference>
<evidence type="ECO:0008006" key="12">
    <source>
        <dbReference type="Google" id="ProtNLM"/>
    </source>
</evidence>
<keyword evidence="5" id="KW-0391">Immunity</keyword>
<evidence type="ECO:0000259" key="9">
    <source>
        <dbReference type="PROSITE" id="PS50188"/>
    </source>
</evidence>
<evidence type="ECO:0000259" key="7">
    <source>
        <dbReference type="PROSITE" id="PS50089"/>
    </source>
</evidence>
<keyword evidence="11" id="KW-1185">Reference proteome</keyword>
<evidence type="ECO:0000256" key="3">
    <source>
        <dbReference type="ARBA" id="ARBA00022771"/>
    </source>
</evidence>
<dbReference type="InterPro" id="IPR003879">
    <property type="entry name" value="Butyrophylin_SPRY"/>
</dbReference>
<dbReference type="SMART" id="SM00589">
    <property type="entry name" value="PRY"/>
    <property type="match status" value="1"/>
</dbReference>
<reference evidence="10" key="1">
    <citation type="submission" date="2025-08" db="UniProtKB">
        <authorList>
            <consortium name="Ensembl"/>
        </authorList>
    </citation>
    <scope>IDENTIFICATION</scope>
</reference>
<dbReference type="PRINTS" id="PR01407">
    <property type="entry name" value="BUTYPHLNCDUF"/>
</dbReference>
<dbReference type="PROSITE" id="PS50188">
    <property type="entry name" value="B302_SPRY"/>
    <property type="match status" value="1"/>
</dbReference>
<reference evidence="10" key="2">
    <citation type="submission" date="2025-09" db="UniProtKB">
        <authorList>
            <consortium name="Ensembl"/>
        </authorList>
    </citation>
    <scope>IDENTIFICATION</scope>
</reference>
<feature type="domain" description="RING-type" evidence="7">
    <location>
        <begin position="17"/>
        <end position="60"/>
    </location>
</feature>
<dbReference type="InterPro" id="IPR006574">
    <property type="entry name" value="PRY"/>
</dbReference>
<dbReference type="GO" id="GO:0005737">
    <property type="term" value="C:cytoplasm"/>
    <property type="evidence" value="ECO:0007669"/>
    <property type="project" value="UniProtKB-ARBA"/>
</dbReference>
<dbReference type="CDD" id="cd16040">
    <property type="entry name" value="SPRY_PRY_SNTX"/>
    <property type="match status" value="1"/>
</dbReference>
<dbReference type="Gene3D" id="4.10.830.40">
    <property type="match status" value="1"/>
</dbReference>
<dbReference type="Pfam" id="PF00622">
    <property type="entry name" value="SPRY"/>
    <property type="match status" value="1"/>
</dbReference>
<dbReference type="PROSITE" id="PS50119">
    <property type="entry name" value="ZF_BBOX"/>
    <property type="match status" value="1"/>
</dbReference>
<dbReference type="GO" id="GO:0008270">
    <property type="term" value="F:zinc ion binding"/>
    <property type="evidence" value="ECO:0007669"/>
    <property type="project" value="UniProtKB-KW"/>
</dbReference>
<dbReference type="SUPFAM" id="SSF49899">
    <property type="entry name" value="Concanavalin A-like lectins/glucanases"/>
    <property type="match status" value="1"/>
</dbReference>
<evidence type="ECO:0000256" key="6">
    <source>
        <dbReference type="PROSITE-ProRule" id="PRU00024"/>
    </source>
</evidence>
<dbReference type="SUPFAM" id="SSF57845">
    <property type="entry name" value="B-box zinc-binding domain"/>
    <property type="match status" value="1"/>
</dbReference>
<dbReference type="InterPro" id="IPR013083">
    <property type="entry name" value="Znf_RING/FYVE/PHD"/>
</dbReference>
<feature type="domain" description="B box-type" evidence="8">
    <location>
        <begin position="153"/>
        <end position="193"/>
    </location>
</feature>
<proteinExistence type="predicted"/>
<evidence type="ECO:0000259" key="8">
    <source>
        <dbReference type="PROSITE" id="PS50119"/>
    </source>
</evidence>
<dbReference type="PANTHER" id="PTHR25465">
    <property type="entry name" value="B-BOX DOMAIN CONTAINING"/>
    <property type="match status" value="1"/>
</dbReference>
<dbReference type="SMART" id="SM00336">
    <property type="entry name" value="BBOX"/>
    <property type="match status" value="1"/>
</dbReference>
<dbReference type="SMART" id="SM00184">
    <property type="entry name" value="RING"/>
    <property type="match status" value="1"/>
</dbReference>
<dbReference type="Pfam" id="PF00643">
    <property type="entry name" value="zf-B_box"/>
    <property type="match status" value="1"/>
</dbReference>
<dbReference type="SMART" id="SM00449">
    <property type="entry name" value="SPRY"/>
    <property type="match status" value="1"/>
</dbReference>
<evidence type="ECO:0000256" key="4">
    <source>
        <dbReference type="ARBA" id="ARBA00022833"/>
    </source>
</evidence>
<dbReference type="InterPro" id="IPR001870">
    <property type="entry name" value="B30.2/SPRY"/>
</dbReference>
<dbReference type="Pfam" id="PF13765">
    <property type="entry name" value="PRY"/>
    <property type="match status" value="1"/>
</dbReference>
<dbReference type="Proteomes" id="UP000694402">
    <property type="component" value="Unassembled WGS sequence"/>
</dbReference>
<dbReference type="InterPro" id="IPR013320">
    <property type="entry name" value="ConA-like_dom_sf"/>
</dbReference>
<dbReference type="PANTHER" id="PTHR25465:SF5">
    <property type="entry name" value="E3 UBIQUITIN_ISG15 LIGASE TRIM25-RELATED"/>
    <property type="match status" value="1"/>
</dbReference>
<dbReference type="PROSITE" id="PS00518">
    <property type="entry name" value="ZF_RING_1"/>
    <property type="match status" value="1"/>
</dbReference>
<dbReference type="InterPro" id="IPR043136">
    <property type="entry name" value="B30.2/SPRY_sf"/>
</dbReference>
<dbReference type="InterPro" id="IPR001841">
    <property type="entry name" value="Znf_RING"/>
</dbReference>
<keyword evidence="4" id="KW-0862">Zinc</keyword>
<dbReference type="SUPFAM" id="SSF57850">
    <property type="entry name" value="RING/U-box"/>
    <property type="match status" value="1"/>
</dbReference>
<accession>A0A8C8IS03</accession>
<keyword evidence="3 6" id="KW-0863">Zinc-finger</keyword>
<dbReference type="AlphaFoldDB" id="A0A8C8IS03"/>
<feature type="domain" description="B30.2/SPRY" evidence="9">
    <location>
        <begin position="228"/>
        <end position="415"/>
    </location>
</feature>
<dbReference type="Gene3D" id="3.30.40.10">
    <property type="entry name" value="Zinc/RING finger domain, C3HC4 (zinc finger)"/>
    <property type="match status" value="1"/>
</dbReference>
<dbReference type="CDD" id="cd19769">
    <property type="entry name" value="Bbox2_TRIM16-like"/>
    <property type="match status" value="1"/>
</dbReference>
<sequence>MKEKSTKMAENQELFCCSICLDLLKDPVTTACGHSYCMGCIKESWDQDVLKGVYSCPQCRETFIPRPVLKRNIVLAEVVEKLKKQRLQAAPPPALCYAGPGDVACDFCTGARKQKALMSCLVCLASYCETHLQPHYESPAFKKHKLVKATAQLQEKICSHHDKLLEVYCRTDQHCICLLCTMDEHKGHDTVSAASLSSISVSSDLPSIVVRPLQYFGDVSKTVSKLREKLEDFLKGEWNKISTTDSCQLTLDPNTAHTELSLSKGNRKVTCTGQDQQYPDHPERFTNHCQVLCREGLSGRCYWEVEWNGYVVTTVSYKDISRTGTDSVFGDNNKSWSLQYQCSSGGYCFRHNTVVTKVSGPQSARVGVYLDHKAGTLSFYSVSDTMTLLHRVQTTFTQPLYPGFHLYGTAELVKL</sequence>
<evidence type="ECO:0000256" key="2">
    <source>
        <dbReference type="ARBA" id="ARBA00022723"/>
    </source>
</evidence>
<dbReference type="GeneTree" id="ENSGT01150000286899"/>
<evidence type="ECO:0000256" key="1">
    <source>
        <dbReference type="ARBA" id="ARBA00022588"/>
    </source>
</evidence>
<evidence type="ECO:0000256" key="5">
    <source>
        <dbReference type="ARBA" id="ARBA00022859"/>
    </source>
</evidence>
<name>A0A8C8IS03_ONCTS</name>
<dbReference type="InterPro" id="IPR017907">
    <property type="entry name" value="Znf_RING_CS"/>
</dbReference>
<dbReference type="InterPro" id="IPR003877">
    <property type="entry name" value="SPRY_dom"/>
</dbReference>
<dbReference type="PROSITE" id="PS50089">
    <property type="entry name" value="ZF_RING_2"/>
    <property type="match status" value="1"/>
</dbReference>
<keyword evidence="2" id="KW-0479">Metal-binding</keyword>
<dbReference type="Gene3D" id="3.30.160.60">
    <property type="entry name" value="Classic Zinc Finger"/>
    <property type="match status" value="1"/>
</dbReference>